<evidence type="ECO:0000256" key="5">
    <source>
        <dbReference type="ARBA" id="ARBA00023136"/>
    </source>
</evidence>
<evidence type="ECO:0000256" key="1">
    <source>
        <dbReference type="ARBA" id="ARBA00004141"/>
    </source>
</evidence>
<evidence type="ECO:0000256" key="4">
    <source>
        <dbReference type="ARBA" id="ARBA00022989"/>
    </source>
</evidence>
<keyword evidence="4 7" id="KW-1133">Transmembrane helix</keyword>
<dbReference type="GO" id="GO:0038023">
    <property type="term" value="F:signaling receptor activity"/>
    <property type="evidence" value="ECO:0007669"/>
    <property type="project" value="TreeGrafter"/>
</dbReference>
<name>A0A6F9DMH5_9ASCI</name>
<protein>
    <submittedName>
        <fullName evidence="8">Membrane progestin receptor gamma-B-like</fullName>
    </submittedName>
</protein>
<proteinExistence type="evidence at transcript level"/>
<comment type="subcellular location">
    <subcellularLocation>
        <location evidence="1">Membrane</location>
        <topology evidence="1">Multi-pass membrane protein</topology>
    </subcellularLocation>
</comment>
<dbReference type="Pfam" id="PF03006">
    <property type="entry name" value="HlyIII"/>
    <property type="match status" value="1"/>
</dbReference>
<evidence type="ECO:0000256" key="7">
    <source>
        <dbReference type="SAM" id="Phobius"/>
    </source>
</evidence>
<evidence type="ECO:0000256" key="2">
    <source>
        <dbReference type="ARBA" id="ARBA00007018"/>
    </source>
</evidence>
<organism evidence="8">
    <name type="scientific">Phallusia mammillata</name>
    <dbReference type="NCBI Taxonomy" id="59560"/>
    <lineage>
        <taxon>Eukaryota</taxon>
        <taxon>Metazoa</taxon>
        <taxon>Chordata</taxon>
        <taxon>Tunicata</taxon>
        <taxon>Ascidiacea</taxon>
        <taxon>Phlebobranchia</taxon>
        <taxon>Ascidiidae</taxon>
        <taxon>Phallusia</taxon>
    </lineage>
</organism>
<evidence type="ECO:0000256" key="6">
    <source>
        <dbReference type="PIRSR" id="PIRSR604254-1"/>
    </source>
</evidence>
<accession>A0A6F9DMH5</accession>
<keyword evidence="8" id="KW-0675">Receptor</keyword>
<dbReference type="AlphaFoldDB" id="A0A6F9DMH5"/>
<dbReference type="GO" id="GO:0016020">
    <property type="term" value="C:membrane"/>
    <property type="evidence" value="ECO:0007669"/>
    <property type="project" value="UniProtKB-SubCell"/>
</dbReference>
<feature type="transmembrane region" description="Helical" evidence="7">
    <location>
        <begin position="299"/>
        <end position="318"/>
    </location>
</feature>
<feature type="transmembrane region" description="Helical" evidence="7">
    <location>
        <begin position="189"/>
        <end position="210"/>
    </location>
</feature>
<keyword evidence="3 7" id="KW-0812">Transmembrane</keyword>
<reference evidence="8" key="1">
    <citation type="submission" date="2020-04" db="EMBL/GenBank/DDBJ databases">
        <authorList>
            <person name="Neveu A P."/>
        </authorList>
    </citation>
    <scope>NUCLEOTIDE SEQUENCE</scope>
    <source>
        <tissue evidence="8">Whole embryo</tissue>
    </source>
</reference>
<keyword evidence="5 7" id="KW-0472">Membrane</keyword>
<dbReference type="EMBL" id="LR788790">
    <property type="protein sequence ID" value="CAB3264652.1"/>
    <property type="molecule type" value="mRNA"/>
</dbReference>
<dbReference type="PANTHER" id="PTHR20855">
    <property type="entry name" value="ADIPOR/PROGESTIN RECEPTOR-RELATED"/>
    <property type="match status" value="1"/>
</dbReference>
<feature type="transmembrane region" description="Helical" evidence="7">
    <location>
        <begin position="387"/>
        <end position="406"/>
    </location>
</feature>
<feature type="transmembrane region" description="Helical" evidence="7">
    <location>
        <begin position="151"/>
        <end position="177"/>
    </location>
</feature>
<sequence>MSAVGSSVMSYLDSGILNALRSYLVPSGDKKKMEKTATSWSPHECEHPLNSLKPDSKTELGKRLNRIYGGKYGDWLRSFGVTPSWETPCDTLEIHIWHGYRPNPCSVWYSLKSAFYPTNEAINIWTHFIPFLMMLYRTYRIFTSLDDPTNIIYYPFWIHCFGCCYVLIVSSLAHVFNSLSGHAQEFCMCYDYGAISVYGLTNVIAYELYVCPRSCFFATNLSTLQFVVGFTFLGYVTNGLSCWSRHPKCPYYLILRFLPIGLCYVITSLPCVVKYFTGLTQNSSDFGGPIMCNVGLGDFHWLFPVHCLMYFFSIFFTTTRFPEKYYPGSFDIVGHSHQFFHIFIALGLYTQNLLVENVLREVDQQIVENNLAAEDISVSPWNSLYPISMYVVVSAILVCTFSSMLGKDLHHRRAKKIK</sequence>
<feature type="transmembrane region" description="Helical" evidence="7">
    <location>
        <begin position="121"/>
        <end position="139"/>
    </location>
</feature>
<dbReference type="InterPro" id="IPR004254">
    <property type="entry name" value="AdipoR/HlyIII-related"/>
</dbReference>
<comment type="similarity">
    <text evidence="2">Belongs to the ADIPOR family.</text>
</comment>
<evidence type="ECO:0000256" key="3">
    <source>
        <dbReference type="ARBA" id="ARBA00022692"/>
    </source>
</evidence>
<evidence type="ECO:0000313" key="8">
    <source>
        <dbReference type="EMBL" id="CAB3264652.1"/>
    </source>
</evidence>
<feature type="binding site" evidence="6">
    <location>
        <position position="174"/>
    </location>
    <ligand>
        <name>Zn(2+)</name>
        <dbReference type="ChEBI" id="CHEBI:29105"/>
    </ligand>
</feature>
<dbReference type="PANTHER" id="PTHR20855:SF143">
    <property type="entry name" value="MEMBRANE PROGESTIN RECEPTOR EPSILON"/>
    <property type="match status" value="1"/>
</dbReference>
<dbReference type="GO" id="GO:0046872">
    <property type="term" value="F:metal ion binding"/>
    <property type="evidence" value="ECO:0007669"/>
    <property type="project" value="UniProtKB-KW"/>
</dbReference>
<feature type="transmembrane region" description="Helical" evidence="7">
    <location>
        <begin position="257"/>
        <end position="279"/>
    </location>
</feature>
<keyword evidence="6" id="KW-0479">Metal-binding</keyword>
<gene>
    <name evidence="8" type="primary">Paqr6</name>
</gene>
<keyword evidence="6" id="KW-0862">Zinc</keyword>
<feature type="binding site" evidence="6">
    <location>
        <position position="337"/>
    </location>
    <ligand>
        <name>Zn(2+)</name>
        <dbReference type="ChEBI" id="CHEBI:29105"/>
    </ligand>
</feature>
<feature type="transmembrane region" description="Helical" evidence="7">
    <location>
        <begin position="216"/>
        <end position="236"/>
    </location>
</feature>
<feature type="binding site" evidence="6">
    <location>
        <position position="341"/>
    </location>
    <ligand>
        <name>Zn(2+)</name>
        <dbReference type="ChEBI" id="CHEBI:29105"/>
    </ligand>
</feature>